<sequence>NGAVLRWWFRNGLLLMMMLLLLLMDIEQQPPRILVLAGWVGSGKSTFAIELEKSNPNYVRICQDVLKKRQACEALARRSLAEGKSIIIDRQNFDRKQRLTWIKLSQEFGTKDDNDKIIPLECDLIEFATPYEECLKRLEHRTGHESIHSIQEGTKILSLIYHKQWVSPHISEGFSRHLILYPSNDLKPDATKTNNIKSIQISFPVTYEIIRSILDTLDSIPVTTTIQTITPHPHQQQQQQQPKDTRNQSRSNTYSKCPW</sequence>
<dbReference type="GO" id="GO:0003690">
    <property type="term" value="F:double-stranded DNA binding"/>
    <property type="evidence" value="ECO:0007669"/>
    <property type="project" value="TreeGrafter"/>
</dbReference>
<feature type="compositionally biased region" description="Polar residues" evidence="1">
    <location>
        <begin position="248"/>
        <end position="259"/>
    </location>
</feature>
<dbReference type="PANTHER" id="PTHR12083:SF9">
    <property type="entry name" value="BIFUNCTIONAL POLYNUCLEOTIDE PHOSPHATASE_KINASE"/>
    <property type="match status" value="1"/>
</dbReference>
<accession>A0A2S4V5J8</accession>
<dbReference type="GO" id="GO:0046403">
    <property type="term" value="F:polynucleotide 3'-phosphatase activity"/>
    <property type="evidence" value="ECO:0007669"/>
    <property type="project" value="TreeGrafter"/>
</dbReference>
<keyword evidence="4" id="KW-1185">Reference proteome</keyword>
<feature type="compositionally biased region" description="Low complexity" evidence="1">
    <location>
        <begin position="230"/>
        <end position="242"/>
    </location>
</feature>
<dbReference type="Proteomes" id="UP000239156">
    <property type="component" value="Unassembled WGS sequence"/>
</dbReference>
<evidence type="ECO:0000256" key="2">
    <source>
        <dbReference type="SAM" id="Phobius"/>
    </source>
</evidence>
<protein>
    <recommendedName>
        <fullName evidence="5">tRNA ligase kinase domain-containing protein</fullName>
    </recommendedName>
</protein>
<evidence type="ECO:0000313" key="4">
    <source>
        <dbReference type="Proteomes" id="UP000239156"/>
    </source>
</evidence>
<dbReference type="EMBL" id="PKSL01000108">
    <property type="protein sequence ID" value="POW04720.1"/>
    <property type="molecule type" value="Genomic_DNA"/>
</dbReference>
<gene>
    <name evidence="3" type="ORF">PSTT_10195</name>
</gene>
<dbReference type="VEuPathDB" id="FungiDB:PSTT_10195"/>
<evidence type="ECO:0000313" key="3">
    <source>
        <dbReference type="EMBL" id="POW04720.1"/>
    </source>
</evidence>
<organism evidence="3 4">
    <name type="scientific">Puccinia striiformis</name>
    <dbReference type="NCBI Taxonomy" id="27350"/>
    <lineage>
        <taxon>Eukaryota</taxon>
        <taxon>Fungi</taxon>
        <taxon>Dikarya</taxon>
        <taxon>Basidiomycota</taxon>
        <taxon>Pucciniomycotina</taxon>
        <taxon>Pucciniomycetes</taxon>
        <taxon>Pucciniales</taxon>
        <taxon>Pucciniaceae</taxon>
        <taxon>Puccinia</taxon>
    </lineage>
</organism>
<dbReference type="GO" id="GO:0006281">
    <property type="term" value="P:DNA repair"/>
    <property type="evidence" value="ECO:0007669"/>
    <property type="project" value="TreeGrafter"/>
</dbReference>
<evidence type="ECO:0008006" key="5">
    <source>
        <dbReference type="Google" id="ProtNLM"/>
    </source>
</evidence>
<feature type="non-terminal residue" evidence="3">
    <location>
        <position position="1"/>
    </location>
</feature>
<keyword evidence="2" id="KW-0472">Membrane</keyword>
<keyword evidence="2" id="KW-0812">Transmembrane</keyword>
<evidence type="ECO:0000256" key="1">
    <source>
        <dbReference type="SAM" id="MobiDB-lite"/>
    </source>
</evidence>
<dbReference type="AlphaFoldDB" id="A0A2S4V5J8"/>
<dbReference type="InterPro" id="IPR027417">
    <property type="entry name" value="P-loop_NTPase"/>
</dbReference>
<dbReference type="Gene3D" id="3.40.50.300">
    <property type="entry name" value="P-loop containing nucleotide triphosphate hydrolases"/>
    <property type="match status" value="1"/>
</dbReference>
<feature type="transmembrane region" description="Helical" evidence="2">
    <location>
        <begin position="7"/>
        <end position="24"/>
    </location>
</feature>
<dbReference type="SUPFAM" id="SSF52540">
    <property type="entry name" value="P-loop containing nucleoside triphosphate hydrolases"/>
    <property type="match status" value="1"/>
</dbReference>
<dbReference type="GO" id="GO:0046404">
    <property type="term" value="F:ATP-dependent polydeoxyribonucleotide 5'-hydroxyl-kinase activity"/>
    <property type="evidence" value="ECO:0007669"/>
    <property type="project" value="TreeGrafter"/>
</dbReference>
<dbReference type="VEuPathDB" id="FungiDB:PSHT_13102"/>
<reference evidence="3" key="1">
    <citation type="submission" date="2017-12" db="EMBL/GenBank/DDBJ databases">
        <title>Gene loss provides genomic basis for host adaptation in cereal stripe rust fungi.</title>
        <authorList>
            <person name="Xia C."/>
        </authorList>
    </citation>
    <scope>NUCLEOTIDE SEQUENCE [LARGE SCALE GENOMIC DNA]</scope>
    <source>
        <strain evidence="3">93-210</strain>
    </source>
</reference>
<name>A0A2S4V5J8_9BASI</name>
<keyword evidence="2" id="KW-1133">Transmembrane helix</keyword>
<proteinExistence type="predicted"/>
<feature type="region of interest" description="Disordered" evidence="1">
    <location>
        <begin position="230"/>
        <end position="259"/>
    </location>
</feature>
<dbReference type="PANTHER" id="PTHR12083">
    <property type="entry name" value="BIFUNCTIONAL POLYNUCLEOTIDE PHOSPHATASE/KINASE"/>
    <property type="match status" value="1"/>
</dbReference>
<comment type="caution">
    <text evidence="3">The sequence shown here is derived from an EMBL/GenBank/DDBJ whole genome shotgun (WGS) entry which is preliminary data.</text>
</comment>